<feature type="domain" description="SusD-like N-terminal" evidence="8">
    <location>
        <begin position="27"/>
        <end position="221"/>
    </location>
</feature>
<organism evidence="9 10">
    <name type="scientific">Candidatus Pseudobacter hemicellulosilyticus</name>
    <dbReference type="NCBI Taxonomy" id="3121375"/>
    <lineage>
        <taxon>Bacteria</taxon>
        <taxon>Pseudomonadati</taxon>
        <taxon>Bacteroidota</taxon>
        <taxon>Chitinophagia</taxon>
        <taxon>Chitinophagales</taxon>
        <taxon>Chitinophagaceae</taxon>
        <taxon>Pseudobacter</taxon>
    </lineage>
</organism>
<dbReference type="AlphaFoldDB" id="A0AAJ5WSV1"/>
<keyword evidence="4" id="KW-0472">Membrane</keyword>
<evidence type="ECO:0000259" key="8">
    <source>
        <dbReference type="Pfam" id="PF14322"/>
    </source>
</evidence>
<evidence type="ECO:0000313" key="10">
    <source>
        <dbReference type="Proteomes" id="UP001220610"/>
    </source>
</evidence>
<dbReference type="SUPFAM" id="SSF48452">
    <property type="entry name" value="TPR-like"/>
    <property type="match status" value="1"/>
</dbReference>
<sequence length="591" mass="66646">MKILNYTTGIFLSLLVVTAATGCKKDFLDESVYQLTTETAYTTPDQIEMAIGYLHNRMQYMMVGQATAQTFLFSGVGLDAFTFVGDPAFITSDWRQLTSSNAHTELWAANLSQMINYANTVIEACDNETIQFNNDAQRNELKAEAVFFRGWAHRGLAGMFGDWAIITSVIKEQKLNFTRLPRVDVWKQCREDFSFAAKYLPVSTTKPGRIVRAAADHFLAEICISLADHTGDKKLYEEAINAASRVIDGSDGKYSLMTDRFGKRAAESGKNVYWDLFRAGNLNYQEGNLEAIWVVQYDYAKAIAGLGGAPGSQTGNRMLYEQFFQPKWYFNSRTEVNADGAKVYVFGEGAVKFADNASSENGNNYSGYVESGTYCRPTNYMLYDIWVGANTDIRNAEVNIQRKITQAGGELWSDVFARMRAQGNGNKIIAADTIFNTAPRIWKFSSDQHINGDPRLYDADVYMVRMPETYFLRAEAYMKNGNLDLARNDINVVRSRAQAPLIDAGAVTMEYILDERTRELYGEEFRLITLSRLSTKENPVLVNRVKKYGWNFPNLPGESRPNIQSFQWVYPVPQSIINSNSEAAFVQNEGY</sequence>
<keyword evidence="3 6" id="KW-0732">Signal</keyword>
<dbReference type="InterPro" id="IPR033985">
    <property type="entry name" value="SusD-like_N"/>
</dbReference>
<gene>
    <name evidence="9" type="ORF">P0Y53_23680</name>
</gene>
<dbReference type="Proteomes" id="UP001220610">
    <property type="component" value="Chromosome"/>
</dbReference>
<dbReference type="Pfam" id="PF14322">
    <property type="entry name" value="SusD-like_3"/>
    <property type="match status" value="1"/>
</dbReference>
<evidence type="ECO:0000259" key="7">
    <source>
        <dbReference type="Pfam" id="PF07980"/>
    </source>
</evidence>
<dbReference type="PROSITE" id="PS51257">
    <property type="entry name" value="PROKAR_LIPOPROTEIN"/>
    <property type="match status" value="1"/>
</dbReference>
<reference evidence="9" key="1">
    <citation type="submission" date="2023-03" db="EMBL/GenBank/DDBJ databases">
        <title>Andean soil-derived lignocellulolytic bacterial consortium as a source of novel taxa and putative plastic-active enzymes.</title>
        <authorList>
            <person name="Diaz-Garcia L."/>
            <person name="Chuvochina M."/>
            <person name="Feuerriegel G."/>
            <person name="Bunk B."/>
            <person name="Sproer C."/>
            <person name="Streit W.R."/>
            <person name="Rodriguez L.M."/>
            <person name="Overmann J."/>
            <person name="Jimenez D.J."/>
        </authorList>
    </citation>
    <scope>NUCLEOTIDE SEQUENCE</scope>
    <source>
        <strain evidence="9">MAG 7</strain>
    </source>
</reference>
<feature type="chain" id="PRO_5042603451" evidence="6">
    <location>
        <begin position="20"/>
        <end position="591"/>
    </location>
</feature>
<feature type="domain" description="RagB/SusD" evidence="7">
    <location>
        <begin position="436"/>
        <end position="591"/>
    </location>
</feature>
<evidence type="ECO:0000256" key="6">
    <source>
        <dbReference type="SAM" id="SignalP"/>
    </source>
</evidence>
<evidence type="ECO:0000256" key="5">
    <source>
        <dbReference type="ARBA" id="ARBA00023237"/>
    </source>
</evidence>
<comment type="similarity">
    <text evidence="2">Belongs to the SusD family.</text>
</comment>
<dbReference type="Gene3D" id="1.25.40.390">
    <property type="match status" value="1"/>
</dbReference>
<comment type="subcellular location">
    <subcellularLocation>
        <location evidence="1">Cell outer membrane</location>
    </subcellularLocation>
</comment>
<evidence type="ECO:0000256" key="1">
    <source>
        <dbReference type="ARBA" id="ARBA00004442"/>
    </source>
</evidence>
<dbReference type="Pfam" id="PF07980">
    <property type="entry name" value="SusD_RagB"/>
    <property type="match status" value="1"/>
</dbReference>
<dbReference type="InterPro" id="IPR012944">
    <property type="entry name" value="SusD_RagB_dom"/>
</dbReference>
<name>A0AAJ5WSV1_9BACT</name>
<proteinExistence type="inferred from homology"/>
<feature type="signal peptide" evidence="6">
    <location>
        <begin position="1"/>
        <end position="19"/>
    </location>
</feature>
<evidence type="ECO:0000256" key="2">
    <source>
        <dbReference type="ARBA" id="ARBA00006275"/>
    </source>
</evidence>
<dbReference type="EMBL" id="CP119311">
    <property type="protein sequence ID" value="WEK35504.1"/>
    <property type="molecule type" value="Genomic_DNA"/>
</dbReference>
<dbReference type="GO" id="GO:0009279">
    <property type="term" value="C:cell outer membrane"/>
    <property type="evidence" value="ECO:0007669"/>
    <property type="project" value="UniProtKB-SubCell"/>
</dbReference>
<evidence type="ECO:0000256" key="3">
    <source>
        <dbReference type="ARBA" id="ARBA00022729"/>
    </source>
</evidence>
<protein>
    <submittedName>
        <fullName evidence="9">RagB/SusD family nutrient uptake outer membrane protein</fullName>
    </submittedName>
</protein>
<keyword evidence="5" id="KW-0998">Cell outer membrane</keyword>
<evidence type="ECO:0000313" key="9">
    <source>
        <dbReference type="EMBL" id="WEK35504.1"/>
    </source>
</evidence>
<accession>A0AAJ5WSV1</accession>
<evidence type="ECO:0000256" key="4">
    <source>
        <dbReference type="ARBA" id="ARBA00023136"/>
    </source>
</evidence>
<dbReference type="InterPro" id="IPR011990">
    <property type="entry name" value="TPR-like_helical_dom_sf"/>
</dbReference>